<keyword evidence="3 4" id="KW-1267">Proteomics identification</keyword>
<dbReference type="Ensembl" id="ENST00000651748.1">
    <property type="protein sequence ID" value="ENSP00000498868.1"/>
    <property type="gene ID" value="ENSG00000134900.14"/>
</dbReference>
<evidence type="ECO:0007829" key="3">
    <source>
        <dbReference type="PeptideAtlas" id="A0A494C159"/>
    </source>
</evidence>
<evidence type="ECO:0007829" key="4">
    <source>
        <dbReference type="ProteomicsDB" id="A0A494C159"/>
    </source>
</evidence>
<protein>
    <submittedName>
        <fullName evidence="1">Tripeptidyl peptidase 2</fullName>
    </submittedName>
</protein>
<dbReference type="Ensembl" id="ENST00000651748.1">
    <property type="protein sequence ID" value="ENSP00000498868.1"/>
    <property type="gene ID" value="ENSG00000134900.13"/>
</dbReference>
<keyword evidence="2" id="KW-1185">Reference proteome</keyword>
<dbReference type="ExpressionAtlas" id="A0A494C159">
    <property type="expression patterns" value="baseline and differential"/>
</dbReference>
<name>A0A494C159_HUMAN</name>
<dbReference type="Bgee" id="ENSG00000134900">
    <property type="expression patterns" value="Expressed in left testis and 202 other cell types or tissues"/>
</dbReference>
<dbReference type="ChiTaRS" id="TPP2">
    <property type="organism name" value="human"/>
</dbReference>
<reference evidence="1" key="5">
    <citation type="submission" date="2025-09" db="UniProtKB">
        <authorList>
            <consortium name="Ensembl"/>
        </authorList>
    </citation>
    <scope>IDENTIFICATION</scope>
</reference>
<dbReference type="HGNC" id="HGNC:12016">
    <property type="gene designation" value="TPP2"/>
</dbReference>
<dbReference type="OrthoDB" id="10256524at2759"/>
<dbReference type="VEuPathDB" id="HostDB:ENSG00000134900"/>
<dbReference type="EMBL" id="AL158063">
    <property type="status" value="NOT_ANNOTATED_CDS"/>
    <property type="molecule type" value="Genomic_DNA"/>
</dbReference>
<reference evidence="1" key="4">
    <citation type="submission" date="2025-08" db="UniProtKB">
        <authorList>
            <consortium name="Ensembl"/>
        </authorList>
    </citation>
    <scope>IDENTIFICATION</scope>
</reference>
<reference evidence="1 2" key="3">
    <citation type="journal article" date="2004" name="Nature">
        <title>Finishing the euchromatic sequence of the human genome.</title>
        <authorList>
            <consortium name="International Human Genome Sequencing Consortium"/>
        </authorList>
    </citation>
    <scope>NUCLEOTIDE SEQUENCE [LARGE SCALE GENOMIC DNA]</scope>
</reference>
<evidence type="ECO:0000313" key="1">
    <source>
        <dbReference type="Ensembl" id="ENSP00000498868.1"/>
    </source>
</evidence>
<dbReference type="GeneTree" id="ENSGT00390000014623"/>
<dbReference type="Proteomes" id="UP000005640">
    <property type="component" value="Chromosome 13"/>
</dbReference>
<dbReference type="OpenTargets" id="ENSG00000134900"/>
<accession>A0A494C159</accession>
<reference evidence="1 2" key="2">
    <citation type="journal article" date="2004" name="Nature">
        <title>The DNA sequence and analysis of human chromosome 13.</title>
        <authorList>
            <person name="Dunham A."/>
            <person name="Matthews L.H."/>
            <person name="Burton J."/>
            <person name="Ashurst J.L."/>
            <person name="Howe K.L."/>
            <person name="Ashcroft K.J."/>
            <person name="Beare D.M."/>
            <person name="Burford D.C."/>
            <person name="Hunt S.E."/>
            <person name="Griffiths-Jones S."/>
            <person name="Jones M.C."/>
            <person name="Keenan S.J."/>
            <person name="Oliver K."/>
            <person name="Scott C.E."/>
            <person name="Ainscough R."/>
            <person name="Almeida J.P."/>
            <person name="Ambrose K.D."/>
            <person name="Andrews D.T."/>
            <person name="Ashwell R.I."/>
            <person name="Babbage A.K."/>
            <person name="Bagguley C.L."/>
            <person name="Bailey J."/>
            <person name="Bannerjee R."/>
            <person name="Barlow K.F."/>
            <person name="Bates K."/>
            <person name="Beasley H."/>
            <person name="Bird C.P."/>
            <person name="Bray-Allen S."/>
            <person name="Brown A.J."/>
            <person name="Brown J.Y."/>
            <person name="Burrill W."/>
            <person name="Carder C."/>
            <person name="Carter N.P."/>
            <person name="Chapman J.C."/>
            <person name="Clamp M.E."/>
            <person name="Clark S.Y."/>
            <person name="Clarke G."/>
            <person name="Clee C.M."/>
            <person name="Clegg S.C."/>
            <person name="Cobley V."/>
            <person name="Collins J.E."/>
            <person name="Corby N."/>
            <person name="Coville G.J."/>
            <person name="Deloukas P."/>
            <person name="Dhami P."/>
            <person name="Dunham I."/>
            <person name="Dunn M."/>
            <person name="Earthrowl M.E."/>
            <person name="Ellington A.G."/>
            <person name="Faulkner L."/>
            <person name="Frankish A.G."/>
            <person name="Frankland J."/>
            <person name="French L."/>
            <person name="Garner P."/>
            <person name="Garnett J."/>
            <person name="Gilbert J.G."/>
            <person name="Gilson C.J."/>
            <person name="Ghori J."/>
            <person name="Grafham D.V."/>
            <person name="Gribble S.M."/>
            <person name="Griffiths C."/>
            <person name="Hall R.E."/>
            <person name="Hammond S."/>
            <person name="Harley J.L."/>
            <person name="Hart E.A."/>
            <person name="Heath P.D."/>
            <person name="Howden P.J."/>
            <person name="Huckle E.J."/>
            <person name="Hunt P.J."/>
            <person name="Hunt A.R."/>
            <person name="Johnson C."/>
            <person name="Johnson D."/>
            <person name="Kay M."/>
            <person name="Kimberley A.M."/>
            <person name="King A."/>
            <person name="Laird G.K."/>
            <person name="Langford C.J."/>
            <person name="Lawlor S."/>
            <person name="Leongamornlert D.A."/>
            <person name="Lloyd D.M."/>
            <person name="Lloyd C."/>
            <person name="Loveland J.E."/>
            <person name="Lovell J."/>
            <person name="Martin S."/>
            <person name="Mashreghi-Mohammadi M."/>
            <person name="McLaren S.J."/>
            <person name="McMurray A."/>
            <person name="Milne S."/>
            <person name="Moore M.J."/>
            <person name="Nickerson T."/>
            <person name="Palmer S.A."/>
            <person name="Pearce A.V."/>
            <person name="Peck A.I."/>
            <person name="Pelan S."/>
            <person name="Phillimore B."/>
            <person name="Porter K.M."/>
            <person name="Rice C.M."/>
            <person name="Searle S."/>
            <person name="Sehra H.K."/>
            <person name="Shownkeen R."/>
            <person name="Skuce C.D."/>
            <person name="Smith M."/>
            <person name="Steward C.A."/>
            <person name="Sycamore N."/>
            <person name="Tester J."/>
            <person name="Thomas D.W."/>
            <person name="Tracey A."/>
            <person name="Tromans A."/>
            <person name="Tubby B."/>
            <person name="Wall M."/>
            <person name="Wallis J.M."/>
            <person name="West A.P."/>
            <person name="Whitehead S.L."/>
            <person name="Willey D.L."/>
            <person name="Wilming L."/>
            <person name="Wray P.W."/>
            <person name="Wright M.W."/>
            <person name="Young L."/>
            <person name="Coulson A."/>
            <person name="Durbin R."/>
            <person name="Hubbard T."/>
            <person name="Sulston J.E."/>
            <person name="Beck S."/>
            <person name="Bentley D.R."/>
            <person name="Rogers J."/>
            <person name="Ross M.T."/>
        </authorList>
    </citation>
    <scope>NUCLEOTIDE SEQUENCE [LARGE SCALE GENOMIC DNA]</scope>
</reference>
<sequence>VGLSGRVLKIPASWTNPSGKYHIGIKNGYDFYPKALKERIQKERKEKIWDPVHRVALAEACRKQEEFDVANNGSSQSK</sequence>
<proteinExistence type="evidence at protein level"/>
<feature type="non-terminal residue" evidence="1">
    <location>
        <position position="1"/>
    </location>
</feature>
<organism evidence="1 2">
    <name type="scientific">Homo sapiens</name>
    <name type="common">Human</name>
    <dbReference type="NCBI Taxonomy" id="9606"/>
    <lineage>
        <taxon>Eukaryota</taxon>
        <taxon>Metazoa</taxon>
        <taxon>Chordata</taxon>
        <taxon>Craniata</taxon>
        <taxon>Vertebrata</taxon>
        <taxon>Euteleostomi</taxon>
        <taxon>Mammalia</taxon>
        <taxon>Eutheria</taxon>
        <taxon>Euarchontoglires</taxon>
        <taxon>Primates</taxon>
        <taxon>Haplorrhini</taxon>
        <taxon>Catarrhini</taxon>
        <taxon>Hominidae</taxon>
        <taxon>Homo</taxon>
    </lineage>
</organism>
<dbReference type="Gene3D" id="2.20.25.690">
    <property type="match status" value="1"/>
</dbReference>
<evidence type="ECO:0000313" key="2">
    <source>
        <dbReference type="Proteomes" id="UP000005640"/>
    </source>
</evidence>
<reference evidence="1 2" key="1">
    <citation type="journal article" date="2001" name="Nature">
        <title>Initial sequencing and analysis of the human genome.</title>
        <authorList>
            <consortium name="International Human Genome Sequencing Consortium"/>
            <person name="Lander E.S."/>
            <person name="Linton L.M."/>
            <person name="Birren B."/>
            <person name="Nusbaum C."/>
            <person name="Zody M.C."/>
            <person name="Baldwin J."/>
            <person name="Devon K."/>
            <person name="Dewar K."/>
            <person name="Doyle M."/>
            <person name="FitzHugh W."/>
            <person name="Funke R."/>
            <person name="Gage D."/>
            <person name="Harris K."/>
            <person name="Heaford A."/>
            <person name="Howland J."/>
            <person name="Kann L."/>
            <person name="Lehoczky J."/>
            <person name="LeVine R."/>
            <person name="McEwan P."/>
            <person name="McKernan K."/>
            <person name="Meldrim J."/>
            <person name="Mesirov J.P."/>
            <person name="Miranda C."/>
            <person name="Morris W."/>
            <person name="Naylor J."/>
            <person name="Raymond C."/>
            <person name="Rosetti M."/>
            <person name="Santos R."/>
            <person name="Sheridan A."/>
            <person name="Sougnez C."/>
            <person name="Stange-Thomann N."/>
            <person name="Stojanovic N."/>
            <person name="Subramanian A."/>
            <person name="Wyman D."/>
            <person name="Rogers J."/>
            <person name="Sulston J."/>
            <person name="Ainscough R."/>
            <person name="Beck S."/>
            <person name="Bentley D."/>
            <person name="Burton J."/>
            <person name="Clee C."/>
            <person name="Carter N."/>
            <person name="Coulson A."/>
            <person name="Deadman R."/>
            <person name="Deloukas P."/>
            <person name="Dunham A."/>
            <person name="Dunham I."/>
            <person name="Durbin R."/>
            <person name="French L."/>
            <person name="Grafham D."/>
            <person name="Gregory S."/>
            <person name="Hubbard T."/>
            <person name="Humphray S."/>
            <person name="Hunt A."/>
            <person name="Jones M."/>
            <person name="Lloyd C."/>
            <person name="McMurray A."/>
            <person name="Matthews L."/>
            <person name="Mercer S."/>
            <person name="Milne S."/>
            <person name="Mullikin J.C."/>
            <person name="Mungall A."/>
            <person name="Plumb R."/>
            <person name="Ross M."/>
            <person name="Shownkeen R."/>
            <person name="Sims S."/>
            <person name="Waterston R.H."/>
            <person name="Wilson R.K."/>
            <person name="Hillier L.W."/>
            <person name="McPherson J.D."/>
            <person name="Marra M.A."/>
            <person name="Mardis E.R."/>
            <person name="Fulton L.A."/>
            <person name="Chinwalla A.T."/>
            <person name="Pepin K.H."/>
            <person name="Gish W.R."/>
            <person name="Chissoe S.L."/>
            <person name="Wendl M.C."/>
            <person name="Delehaunty K.D."/>
            <person name="Miner T.L."/>
            <person name="Delehaunty A."/>
            <person name="Kramer J.B."/>
            <person name="Cook L.L."/>
            <person name="Fulton R.S."/>
            <person name="Johnson D.L."/>
            <person name="Minx P.J."/>
            <person name="Clifton S.W."/>
            <person name="Hawkins T."/>
            <person name="Branscomb E."/>
            <person name="Predki P."/>
            <person name="Richardson P."/>
            <person name="Wenning S."/>
            <person name="Slezak T."/>
            <person name="Doggett N."/>
            <person name="Cheng J.F."/>
            <person name="Olsen A."/>
            <person name="Lucas S."/>
            <person name="Elkin C."/>
            <person name="Uberbacher E."/>
            <person name="Frazier M."/>
            <person name="Gibbs R.A."/>
            <person name="Muzny D.M."/>
            <person name="Scherer S.E."/>
            <person name="Bouck J.B."/>
            <person name="Sodergren E.J."/>
            <person name="Worley K.C."/>
            <person name="Rives C.M."/>
            <person name="Gorrell J.H."/>
            <person name="Metzker M.L."/>
            <person name="Naylor S.L."/>
            <person name="Kucherlapati R.S."/>
            <person name="Nelson D.L."/>
            <person name="Weinstock G.M."/>
            <person name="Sakaki Y."/>
            <person name="Fujiyama A."/>
            <person name="Hattori M."/>
            <person name="Yada T."/>
            <person name="Toyoda A."/>
            <person name="Itoh T."/>
            <person name="Kawagoe C."/>
            <person name="Watanabe H."/>
            <person name="Totoki Y."/>
            <person name="Taylor T."/>
            <person name="Weissenbach J."/>
            <person name="Heilig R."/>
            <person name="Saurin W."/>
            <person name="Artiguenave F."/>
            <person name="Brottier P."/>
            <person name="Bruls T."/>
            <person name="Pelletier E."/>
            <person name="Robert C."/>
            <person name="Wincker P."/>
            <person name="Smith D.R."/>
            <person name="Doucette-Stamm L."/>
            <person name="Rubenfield M."/>
            <person name="Weinstock K."/>
            <person name="Lee H.M."/>
            <person name="Dubois J."/>
            <person name="Rosenthal A."/>
            <person name="Platzer M."/>
            <person name="Nyakatura G."/>
            <person name="Taudien S."/>
            <person name="Rump A."/>
            <person name="Yang H."/>
            <person name="Yu J."/>
            <person name="Wang J."/>
            <person name="Huang G."/>
            <person name="Gu J."/>
            <person name="Hood L."/>
            <person name="Rowen L."/>
            <person name="Madan A."/>
            <person name="Qin S."/>
            <person name="Davis R.W."/>
            <person name="Federspiel N.A."/>
            <person name="Abola A.P."/>
            <person name="Proctor M.J."/>
            <person name="Myers R.M."/>
            <person name="Schmutz J."/>
            <person name="Dickson M."/>
            <person name="Grimwood J."/>
            <person name="Cox D.R."/>
            <person name="Olson M.V."/>
            <person name="Kaul R."/>
            <person name="Raymond C."/>
            <person name="Shimizu N."/>
            <person name="Kawasaki K."/>
            <person name="Minoshima S."/>
            <person name="Evans G.A."/>
            <person name="Athanasiou M."/>
            <person name="Schultz R."/>
            <person name="Roe B.A."/>
            <person name="Chen F."/>
            <person name="Pan H."/>
            <person name="Ramser J."/>
            <person name="Lehrach H."/>
            <person name="Reinhardt R."/>
            <person name="McCombie W.R."/>
            <person name="de la Bastide M."/>
            <person name="Dedhia N."/>
            <person name="Blocker H."/>
            <person name="Hornischer K."/>
            <person name="Nordsiek G."/>
            <person name="Agarwala R."/>
            <person name="Aravind L."/>
            <person name="Bailey J.A."/>
            <person name="Bateman A."/>
            <person name="Batzoglou S."/>
            <person name="Birney E."/>
            <person name="Bork P."/>
            <person name="Brown D.G."/>
            <person name="Burge C.B."/>
            <person name="Cerutti L."/>
            <person name="Chen H.C."/>
            <person name="Church D."/>
            <person name="Clamp M."/>
            <person name="Copley R.R."/>
            <person name="Doerks T."/>
            <person name="Eddy S.R."/>
            <person name="Eichler E.E."/>
            <person name="Furey T.S."/>
            <person name="Galagan J."/>
            <person name="Gilbert J.G."/>
            <person name="Harmon C."/>
            <person name="Hayashizaki Y."/>
            <person name="Haussler D."/>
            <person name="Hermjakob H."/>
            <person name="Hokamp K."/>
            <person name="Jang W."/>
            <person name="Johnson L.S."/>
            <person name="Jones T.A."/>
            <person name="Kasif S."/>
            <person name="Kaspryzk A."/>
            <person name="Kennedy S."/>
            <person name="Kent W.J."/>
            <person name="Kitts P."/>
            <person name="Koonin E.V."/>
            <person name="Korf I."/>
            <person name="Kulp D."/>
            <person name="Lancet D."/>
            <person name="Lowe T.M."/>
            <person name="McLysaght A."/>
            <person name="Mikkelsen T."/>
            <person name="Moran J.V."/>
            <person name="Mulder N."/>
            <person name="Pollara V.J."/>
            <person name="Ponting C.P."/>
            <person name="Schuler G."/>
            <person name="Schultz J."/>
            <person name="Slater G."/>
            <person name="Smit A.F."/>
            <person name="Stupka E."/>
            <person name="Szustakowski J."/>
            <person name="Thierry-Mieg D."/>
            <person name="Thierry-Mieg J."/>
            <person name="Wagner L."/>
            <person name="Wallis J."/>
            <person name="Wheeler R."/>
            <person name="Williams A."/>
            <person name="Wolf Y.I."/>
            <person name="Wolfe K.H."/>
            <person name="Yang S.P."/>
            <person name="Yeh R.F."/>
            <person name="Collins F."/>
            <person name="Guyer M.S."/>
            <person name="Peterson J."/>
            <person name="Felsenfeld A."/>
            <person name="Wetterstrand K.A."/>
            <person name="Patrinos A."/>
            <person name="Morgan M.J."/>
            <person name="de Jong P."/>
            <person name="Catanese J.J."/>
            <person name="Osoegawa K."/>
            <person name="Shizuya H."/>
            <person name="Choi S."/>
            <person name="Chen Y.J."/>
        </authorList>
    </citation>
    <scope>NUCLEOTIDE SEQUENCE [LARGE SCALE GENOMIC DNA]</scope>
</reference>
<dbReference type="AlphaFoldDB" id="A0A494C159"/>
<dbReference type="MassIVE" id="A0A494C159"/>
<gene>
    <name evidence="1" type="primary">TPP2</name>
</gene>